<evidence type="ECO:0000313" key="1">
    <source>
        <dbReference type="EMBL" id="VDP48081.1"/>
    </source>
</evidence>
<proteinExistence type="predicted"/>
<dbReference type="Proteomes" id="UP000277204">
    <property type="component" value="Unassembled WGS sequence"/>
</dbReference>
<accession>A0A3P8DVS3</accession>
<evidence type="ECO:0000313" key="2">
    <source>
        <dbReference type="Proteomes" id="UP000277204"/>
    </source>
</evidence>
<gene>
    <name evidence="1" type="ORF">SMRZ_LOCUS23647</name>
</gene>
<protein>
    <submittedName>
        <fullName evidence="1">Uncharacterized protein</fullName>
    </submittedName>
</protein>
<reference evidence="1 2" key="1">
    <citation type="submission" date="2018-11" db="EMBL/GenBank/DDBJ databases">
        <authorList>
            <consortium name="Pathogen Informatics"/>
        </authorList>
    </citation>
    <scope>NUCLEOTIDE SEQUENCE [LARGE SCALE GENOMIC DNA]</scope>
    <source>
        <strain evidence="1 2">Zambia</strain>
    </source>
</reference>
<keyword evidence="2" id="KW-1185">Reference proteome</keyword>
<organism evidence="1 2">
    <name type="scientific">Schistosoma margrebowiei</name>
    <dbReference type="NCBI Taxonomy" id="48269"/>
    <lineage>
        <taxon>Eukaryota</taxon>
        <taxon>Metazoa</taxon>
        <taxon>Spiralia</taxon>
        <taxon>Lophotrochozoa</taxon>
        <taxon>Platyhelminthes</taxon>
        <taxon>Trematoda</taxon>
        <taxon>Digenea</taxon>
        <taxon>Strigeidida</taxon>
        <taxon>Schistosomatoidea</taxon>
        <taxon>Schistosomatidae</taxon>
        <taxon>Schistosoma</taxon>
    </lineage>
</organism>
<sequence length="67" mass="7619">MYGLSVSVFSKLLSNLRSGSQMLIVNCVTEFSMIQSASVYVYKSQSSLFVLYFRESSICQFFPNILE</sequence>
<dbReference type="AlphaFoldDB" id="A0A3P8DVS3"/>
<name>A0A3P8DVS3_9TREM</name>
<dbReference type="EMBL" id="UZAI01019847">
    <property type="protein sequence ID" value="VDP48081.1"/>
    <property type="molecule type" value="Genomic_DNA"/>
</dbReference>